<accession>A0A2K8KQI4</accession>
<feature type="signal peptide" evidence="3">
    <location>
        <begin position="1"/>
        <end position="20"/>
    </location>
</feature>
<evidence type="ECO:0000256" key="2">
    <source>
        <dbReference type="ARBA" id="ARBA00022729"/>
    </source>
</evidence>
<evidence type="ECO:0000313" key="5">
    <source>
        <dbReference type="EMBL" id="ATX77005.1"/>
    </source>
</evidence>
<evidence type="ECO:0000256" key="3">
    <source>
        <dbReference type="SAM" id="SignalP"/>
    </source>
</evidence>
<dbReference type="PANTHER" id="PTHR47235:SF1">
    <property type="entry name" value="BLR6548 PROTEIN"/>
    <property type="match status" value="1"/>
</dbReference>
<protein>
    <submittedName>
        <fullName evidence="5">ABC-type branched-chain amino acid transport system, periplasmic component</fullName>
    </submittedName>
</protein>
<name>A0A2K8KQI4_9GAMM</name>
<feature type="domain" description="Leucine-binding protein" evidence="4">
    <location>
        <begin position="29"/>
        <end position="185"/>
    </location>
</feature>
<gene>
    <name evidence="5" type="ORF">REIFOR_01868</name>
</gene>
<dbReference type="InterPro" id="IPR028081">
    <property type="entry name" value="Leu-bd"/>
</dbReference>
<dbReference type="CDD" id="cd19978">
    <property type="entry name" value="PBP1_ABC_ligand_binding-like"/>
    <property type="match status" value="1"/>
</dbReference>
<keyword evidence="2 3" id="KW-0732">Signal</keyword>
<dbReference type="InterPro" id="IPR028082">
    <property type="entry name" value="Peripla_BP_I"/>
</dbReference>
<dbReference type="RefSeq" id="WP_100257293.1">
    <property type="nucleotide sequence ID" value="NZ_CP011797.1"/>
</dbReference>
<dbReference type="Gene3D" id="3.40.50.2300">
    <property type="match status" value="2"/>
</dbReference>
<organism evidence="5 6">
    <name type="scientific">Reinekea forsetii</name>
    <dbReference type="NCBI Taxonomy" id="1336806"/>
    <lineage>
        <taxon>Bacteria</taxon>
        <taxon>Pseudomonadati</taxon>
        <taxon>Pseudomonadota</taxon>
        <taxon>Gammaproteobacteria</taxon>
        <taxon>Oceanospirillales</taxon>
        <taxon>Saccharospirillaceae</taxon>
        <taxon>Reinekea</taxon>
    </lineage>
</organism>
<dbReference type="EMBL" id="CP011797">
    <property type="protein sequence ID" value="ATX77005.1"/>
    <property type="molecule type" value="Genomic_DNA"/>
</dbReference>
<feature type="chain" id="PRO_5014953259" evidence="3">
    <location>
        <begin position="21"/>
        <end position="403"/>
    </location>
</feature>
<dbReference type="SUPFAM" id="SSF53822">
    <property type="entry name" value="Periplasmic binding protein-like I"/>
    <property type="match status" value="1"/>
</dbReference>
<dbReference type="KEGG" id="rfo:REIFOR_01868"/>
<reference evidence="5 6" key="1">
    <citation type="journal article" date="2017" name="Environ. Microbiol.">
        <title>Genomic and physiological analyses of 'Reinekea forsetii' reveal a versatile opportunistic lifestyle during spring algae blooms.</title>
        <authorList>
            <person name="Avci B."/>
            <person name="Hahnke R.L."/>
            <person name="Chafee M."/>
            <person name="Fischer T."/>
            <person name="Gruber-Vodicka H."/>
            <person name="Tegetmeyer H.E."/>
            <person name="Harder J."/>
            <person name="Fuchs B.M."/>
            <person name="Amann R.I."/>
            <person name="Teeling H."/>
        </authorList>
    </citation>
    <scope>NUCLEOTIDE SEQUENCE [LARGE SCALE GENOMIC DNA]</scope>
    <source>
        <strain evidence="5 6">Hel1_31_D35</strain>
    </source>
</reference>
<sequence length="403" mass="43529">MKQPLLVCAMLVWGAGLALADEGVFANQIIVGGVMDLEGQSRGLGQGMKTGIEAAFRGVSVKGRRLNFKVLNDSYTPSLTGQQTQRLIDEDVFAVIGNVGTPTAQVSLPLLAKARIPAVGFFTGAGLLRPGVGDVINFRASYVQEAAAVIDAAITAGVRPQEICAYVQNDAYGMAGVSGIKAALQSRPNTRDIVARIDQILALDGDNPERNYLGPVGVYQRNTLSSRDGYDSLKAWENQIGTRCKLVVTVGTYAAIGRFAGYARYQGEDWVISAVSFTGAENLSDILTEFGVTDRVVMTQVVPELDSNLAIVKQAMNALGDDFNYVTFEGYLVGRMFIEILKALPGEPNRRSFLSAARNARFDLGGLVLEFIGDNQGSDLVTTTYYSNKEYRPMTTSDWLTLF</sequence>
<dbReference type="OrthoDB" id="9147078at2"/>
<dbReference type="PANTHER" id="PTHR47235">
    <property type="entry name" value="BLR6548 PROTEIN"/>
    <property type="match status" value="1"/>
</dbReference>
<dbReference type="Proteomes" id="UP000229757">
    <property type="component" value="Chromosome"/>
</dbReference>
<comment type="similarity">
    <text evidence="1">Belongs to the leucine-binding protein family.</text>
</comment>
<dbReference type="AlphaFoldDB" id="A0A2K8KQI4"/>
<proteinExistence type="inferred from homology"/>
<dbReference type="Pfam" id="PF13458">
    <property type="entry name" value="Peripla_BP_6"/>
    <property type="match status" value="1"/>
</dbReference>
<evidence type="ECO:0000256" key="1">
    <source>
        <dbReference type="ARBA" id="ARBA00010062"/>
    </source>
</evidence>
<evidence type="ECO:0000313" key="6">
    <source>
        <dbReference type="Proteomes" id="UP000229757"/>
    </source>
</evidence>
<keyword evidence="6" id="KW-1185">Reference proteome</keyword>
<evidence type="ECO:0000259" key="4">
    <source>
        <dbReference type="Pfam" id="PF13458"/>
    </source>
</evidence>